<dbReference type="EMBL" id="QYTU02000059">
    <property type="protein sequence ID" value="RWR04475.1"/>
    <property type="molecule type" value="Genomic_DNA"/>
</dbReference>
<dbReference type="RefSeq" id="WP_120075794.1">
    <property type="nucleotide sequence ID" value="NZ_CP126113.1"/>
</dbReference>
<gene>
    <name evidence="1" type="ORF">D4N35_016905</name>
</gene>
<reference evidence="1" key="1">
    <citation type="submission" date="2018-12" db="EMBL/GenBank/DDBJ databases">
        <authorList>
            <person name="Sun L."/>
            <person name="Chen Z."/>
        </authorList>
    </citation>
    <scope>NUCLEOTIDE SEQUENCE [LARGE SCALE GENOMIC DNA]</scope>
    <source>
        <strain evidence="1">DSM 16012</strain>
    </source>
</reference>
<evidence type="ECO:0000313" key="2">
    <source>
        <dbReference type="Proteomes" id="UP000273811"/>
    </source>
</evidence>
<name>A0A443IJG1_9BACI</name>
<dbReference type="OrthoDB" id="2081419at2"/>
<proteinExistence type="predicted"/>
<dbReference type="Proteomes" id="UP000273811">
    <property type="component" value="Unassembled WGS sequence"/>
</dbReference>
<organism evidence="1 2">
    <name type="scientific">Siminovitchia fortis</name>
    <dbReference type="NCBI Taxonomy" id="254758"/>
    <lineage>
        <taxon>Bacteria</taxon>
        <taxon>Bacillati</taxon>
        <taxon>Bacillota</taxon>
        <taxon>Bacilli</taxon>
        <taxon>Bacillales</taxon>
        <taxon>Bacillaceae</taxon>
        <taxon>Siminovitchia</taxon>
    </lineage>
</organism>
<accession>A0A443IJG1</accession>
<dbReference type="AlphaFoldDB" id="A0A443IJG1"/>
<protein>
    <submittedName>
        <fullName evidence="1">Uncharacterized protein</fullName>
    </submittedName>
</protein>
<keyword evidence="2" id="KW-1185">Reference proteome</keyword>
<evidence type="ECO:0000313" key="1">
    <source>
        <dbReference type="EMBL" id="RWR04475.1"/>
    </source>
</evidence>
<comment type="caution">
    <text evidence="1">The sequence shown here is derived from an EMBL/GenBank/DDBJ whole genome shotgun (WGS) entry which is preliminary data.</text>
</comment>
<sequence length="336" mass="40170">MKVSELREKIRSSTKDELQQIIVEMYKQIPKKMREEKEIDRLIENPDAFKKRKNTQRPMENLDFHSIEKETRWFIQNAYEQNYVAPNRLIPKKDRANWRFTAKRLVEQVSSFANHPEHGKTCAALLEELYRLFVYASGHYVFASEEPFDTLRIPQVDFLNRVVLLKKEIEDPDKWISESLNLVLETGVDYQTLTSSLLEVILSTLNNAPLKERMIEIAEKLLLEKHRTAKRSKGRYSDWKDEEYINNLVEMIFITQSALGEYQPAVDIFQKYHFESRDEVKLFILLRLIMEHQSVEIWKQEYERAVKLGVNPREGLKETYDYIKRENEFPEYIFSY</sequence>